<keyword evidence="6" id="KW-1133">Transmembrane helix</keyword>
<dbReference type="Pfam" id="PF02434">
    <property type="entry name" value="Fringe"/>
    <property type="match status" value="1"/>
</dbReference>
<sequence>MAVISRRLGVVFLAFLLFAAFGILTLLRRDDGVLLRPTKWGQPQDGLDFRPAGNTDIEIPTGIVDLSHLEKHSLTPKFEYRRRTIKVKAVKGKRETLTKLNAPLFNPPQTLDANQLRDSSIDPLPPLTLEVPSSPEVNTAIASFGIATTAERLPQAFPNLQHWLSNTSSLLHVAASNSDPEKPADLSDLQAQLRGLSINATVALATLPFSKAYFSLVKELYESRTPETQWLVLIDDDTFVPSLPALLNHLNTAYDSSQEVLISAISDNIKQIHIFGLQPFGGGGIFISVPLAAFLTSPKIWNSCMESTSGQGDQLLNECIQAHSAVRPIFDQGLNQMDIGGNYFVPAGYLESGRPMLTVHHWRSWFWVDMPAVGSVAKVCGYEGVLMRWLFEGDLVLANGYSIAEYPKGMEDVDLSAVEQTWGGERGEYIHRIGPLREKLGREQKRSFGMKESVVLKEGVRQTYIDMAEVVEEKKVGVDSVVELIWLF</sequence>
<evidence type="ECO:0000256" key="1">
    <source>
        <dbReference type="ARBA" id="ARBA00004606"/>
    </source>
</evidence>
<keyword evidence="7" id="KW-0472">Membrane</keyword>
<keyword evidence="2" id="KW-0328">Glycosyltransferase</keyword>
<keyword evidence="5" id="KW-0735">Signal-anchor</keyword>
<gene>
    <name evidence="10" type="ORF">LSUE1_G007813</name>
</gene>
<evidence type="ECO:0000256" key="8">
    <source>
        <dbReference type="ARBA" id="ARBA00037847"/>
    </source>
</evidence>
<comment type="caution">
    <text evidence="10">The sequence shown here is derived from an EMBL/GenBank/DDBJ whole genome shotgun (WGS) entry which is preliminary data.</text>
</comment>
<reference evidence="10 11" key="1">
    <citation type="submission" date="2018-05" db="EMBL/GenBank/DDBJ databases">
        <title>Genome sequencing and assembly of the regulated plant pathogen Lachnellula willkommii and related sister species for the development of diagnostic species identification markers.</title>
        <authorList>
            <person name="Giroux E."/>
            <person name="Bilodeau G."/>
        </authorList>
    </citation>
    <scope>NUCLEOTIDE SEQUENCE [LARGE SCALE GENOMIC DNA]</scope>
    <source>
        <strain evidence="10 11">CBS 268.59</strain>
    </source>
</reference>
<evidence type="ECO:0000256" key="4">
    <source>
        <dbReference type="ARBA" id="ARBA00022692"/>
    </source>
</evidence>
<evidence type="ECO:0000256" key="5">
    <source>
        <dbReference type="ARBA" id="ARBA00022968"/>
    </source>
</evidence>
<keyword evidence="3" id="KW-0808">Transferase</keyword>
<evidence type="ECO:0000259" key="9">
    <source>
        <dbReference type="Pfam" id="PF02434"/>
    </source>
</evidence>
<keyword evidence="11" id="KW-1185">Reference proteome</keyword>
<feature type="domain" description="Fringe-like glycosyltransferase" evidence="9">
    <location>
        <begin position="226"/>
        <end position="323"/>
    </location>
</feature>
<name>A0A8T9C2K2_9HELO</name>
<accession>A0A8T9C2K2</accession>
<dbReference type="GO" id="GO:0016757">
    <property type="term" value="F:glycosyltransferase activity"/>
    <property type="evidence" value="ECO:0007669"/>
    <property type="project" value="UniProtKB-KW"/>
</dbReference>
<dbReference type="PANTHER" id="PTHR10811">
    <property type="entry name" value="FRINGE-RELATED"/>
    <property type="match status" value="1"/>
</dbReference>
<keyword evidence="4" id="KW-0812">Transmembrane</keyword>
<comment type="subcellular location">
    <subcellularLocation>
        <location evidence="8">Endomembrane system</location>
        <topology evidence="8">Single-pass membrane protein</topology>
    </subcellularLocation>
    <subcellularLocation>
        <location evidence="1">Membrane</location>
        <topology evidence="1">Single-pass type II membrane protein</topology>
    </subcellularLocation>
</comment>
<dbReference type="InterPro" id="IPR003378">
    <property type="entry name" value="Fringe-like_glycosylTrfase"/>
</dbReference>
<dbReference type="GO" id="GO:0012505">
    <property type="term" value="C:endomembrane system"/>
    <property type="evidence" value="ECO:0007669"/>
    <property type="project" value="UniProtKB-SubCell"/>
</dbReference>
<dbReference type="AlphaFoldDB" id="A0A8T9C2K2"/>
<proteinExistence type="predicted"/>
<dbReference type="OrthoDB" id="414175at2759"/>
<dbReference type="Proteomes" id="UP000469558">
    <property type="component" value="Unassembled WGS sequence"/>
</dbReference>
<evidence type="ECO:0000256" key="7">
    <source>
        <dbReference type="ARBA" id="ARBA00023136"/>
    </source>
</evidence>
<evidence type="ECO:0000313" key="10">
    <source>
        <dbReference type="EMBL" id="TVY68714.1"/>
    </source>
</evidence>
<evidence type="ECO:0000256" key="6">
    <source>
        <dbReference type="ARBA" id="ARBA00022989"/>
    </source>
</evidence>
<protein>
    <recommendedName>
        <fullName evidence="9">Fringe-like glycosyltransferase domain-containing protein</fullName>
    </recommendedName>
</protein>
<evidence type="ECO:0000256" key="3">
    <source>
        <dbReference type="ARBA" id="ARBA00022679"/>
    </source>
</evidence>
<dbReference type="GO" id="GO:0016020">
    <property type="term" value="C:membrane"/>
    <property type="evidence" value="ECO:0007669"/>
    <property type="project" value="UniProtKB-SubCell"/>
</dbReference>
<organism evidence="10 11">
    <name type="scientific">Lachnellula suecica</name>
    <dbReference type="NCBI Taxonomy" id="602035"/>
    <lineage>
        <taxon>Eukaryota</taxon>
        <taxon>Fungi</taxon>
        <taxon>Dikarya</taxon>
        <taxon>Ascomycota</taxon>
        <taxon>Pezizomycotina</taxon>
        <taxon>Leotiomycetes</taxon>
        <taxon>Helotiales</taxon>
        <taxon>Lachnaceae</taxon>
        <taxon>Lachnellula</taxon>
    </lineage>
</organism>
<dbReference type="EMBL" id="QGMK01001456">
    <property type="protein sequence ID" value="TVY68714.1"/>
    <property type="molecule type" value="Genomic_DNA"/>
</dbReference>
<dbReference type="Gene3D" id="3.90.550.50">
    <property type="match status" value="1"/>
</dbReference>
<evidence type="ECO:0000313" key="11">
    <source>
        <dbReference type="Proteomes" id="UP000469558"/>
    </source>
</evidence>
<evidence type="ECO:0000256" key="2">
    <source>
        <dbReference type="ARBA" id="ARBA00022676"/>
    </source>
</evidence>